<feature type="transmembrane region" description="Helical" evidence="5">
    <location>
        <begin position="12"/>
        <end position="31"/>
    </location>
</feature>
<evidence type="ECO:0000256" key="4">
    <source>
        <dbReference type="ARBA" id="ARBA00023284"/>
    </source>
</evidence>
<comment type="caution">
    <text evidence="7">The sequence shown here is derived from an EMBL/GenBank/DDBJ whole genome shotgun (WGS) entry which is preliminary data.</text>
</comment>
<feature type="domain" description="Thioredoxin" evidence="6">
    <location>
        <begin position="130"/>
        <end position="267"/>
    </location>
</feature>
<proteinExistence type="predicted"/>
<dbReference type="GO" id="GO:0015036">
    <property type="term" value="F:disulfide oxidoreductase activity"/>
    <property type="evidence" value="ECO:0007669"/>
    <property type="project" value="UniProtKB-ARBA"/>
</dbReference>
<dbReference type="RefSeq" id="WP_135189713.1">
    <property type="nucleotide sequence ID" value="NZ_SPUM01000063.1"/>
</dbReference>
<evidence type="ECO:0000256" key="3">
    <source>
        <dbReference type="ARBA" id="ARBA00023157"/>
    </source>
</evidence>
<keyword evidence="3" id="KW-1015">Disulfide bond</keyword>
<keyword evidence="5" id="KW-1133">Transmembrane helix</keyword>
<organism evidence="7 8">
    <name type="scientific">Massilia horti</name>
    <dbReference type="NCBI Taxonomy" id="2562153"/>
    <lineage>
        <taxon>Bacteria</taxon>
        <taxon>Pseudomonadati</taxon>
        <taxon>Pseudomonadota</taxon>
        <taxon>Betaproteobacteria</taxon>
        <taxon>Burkholderiales</taxon>
        <taxon>Oxalobacteraceae</taxon>
        <taxon>Telluria group</taxon>
        <taxon>Massilia</taxon>
    </lineage>
</organism>
<keyword evidence="8" id="KW-1185">Reference proteome</keyword>
<dbReference type="PANTHER" id="PTHR42852:SF6">
    <property type="entry name" value="THIOL:DISULFIDE INTERCHANGE PROTEIN DSBE"/>
    <property type="match status" value="1"/>
</dbReference>
<keyword evidence="5" id="KW-0812">Transmembrane</keyword>
<dbReference type="InterPro" id="IPR013766">
    <property type="entry name" value="Thioredoxin_domain"/>
</dbReference>
<dbReference type="InterPro" id="IPR017937">
    <property type="entry name" value="Thioredoxin_CS"/>
</dbReference>
<dbReference type="InterPro" id="IPR013740">
    <property type="entry name" value="Redoxin"/>
</dbReference>
<dbReference type="PANTHER" id="PTHR42852">
    <property type="entry name" value="THIOL:DISULFIDE INTERCHANGE PROTEIN DSBE"/>
    <property type="match status" value="1"/>
</dbReference>
<sequence length="283" mass="29585">MTDLTIGPFSFPASLLVTFGAIIAGLTVGNLLAGTARARVERLLWGVLAAALLAARVAFVVRYWSFYSQTPLQVLDIRDGGFTPAAGVTAGLILGGWLASRNRGEYKALIAGVLTASLAWAAGLALVAPSGAGPALPEVTLARLEGGELALASLAGRPVVLNLWASWCPPCRREMPVLGKAQRENPDVTFVFANQGESADIVRGYLQAQGLALDNVMLDAAGRLAQQTGSPGLPTTLFFDAQGKLVDRRLGGLSAATLAERLEALRAPAGNARHPKPQAEIRL</sequence>
<evidence type="ECO:0000313" key="7">
    <source>
        <dbReference type="EMBL" id="TFW32235.1"/>
    </source>
</evidence>
<evidence type="ECO:0000313" key="8">
    <source>
        <dbReference type="Proteomes" id="UP000297258"/>
    </source>
</evidence>
<feature type="transmembrane region" description="Helical" evidence="5">
    <location>
        <begin position="43"/>
        <end position="61"/>
    </location>
</feature>
<dbReference type="PROSITE" id="PS51352">
    <property type="entry name" value="THIOREDOXIN_2"/>
    <property type="match status" value="1"/>
</dbReference>
<name>A0A4Y9T3K4_9BURK</name>
<keyword evidence="2" id="KW-0201">Cytochrome c-type biogenesis</keyword>
<reference evidence="7 8" key="1">
    <citation type="submission" date="2019-03" db="EMBL/GenBank/DDBJ databases">
        <title>Draft genome of Massilia hortus sp. nov., a novel bacterial species of the Oxalobacteraceae family.</title>
        <authorList>
            <person name="Peta V."/>
            <person name="Raths R."/>
            <person name="Bucking H."/>
        </authorList>
    </citation>
    <scope>NUCLEOTIDE SEQUENCE [LARGE SCALE GENOMIC DNA]</scope>
    <source>
        <strain evidence="7 8">ONC3</strain>
    </source>
</reference>
<feature type="transmembrane region" description="Helical" evidence="5">
    <location>
        <begin position="106"/>
        <end position="128"/>
    </location>
</feature>
<dbReference type="PROSITE" id="PS00194">
    <property type="entry name" value="THIOREDOXIN_1"/>
    <property type="match status" value="1"/>
</dbReference>
<accession>A0A4Y9T3K4</accession>
<comment type="subcellular location">
    <subcellularLocation>
        <location evidence="1">Cell envelope</location>
    </subcellularLocation>
</comment>
<dbReference type="CDD" id="cd02966">
    <property type="entry name" value="TlpA_like_family"/>
    <property type="match status" value="1"/>
</dbReference>
<protein>
    <submittedName>
        <fullName evidence="7">TlpA family protein disulfide reductase</fullName>
    </submittedName>
</protein>
<dbReference type="InterPro" id="IPR036249">
    <property type="entry name" value="Thioredoxin-like_sf"/>
</dbReference>
<dbReference type="EMBL" id="SPUM01000063">
    <property type="protein sequence ID" value="TFW32235.1"/>
    <property type="molecule type" value="Genomic_DNA"/>
</dbReference>
<keyword evidence="4" id="KW-0676">Redox-active center</keyword>
<dbReference type="SUPFAM" id="SSF52833">
    <property type="entry name" value="Thioredoxin-like"/>
    <property type="match status" value="1"/>
</dbReference>
<evidence type="ECO:0000256" key="1">
    <source>
        <dbReference type="ARBA" id="ARBA00004196"/>
    </source>
</evidence>
<dbReference type="GO" id="GO:0030313">
    <property type="term" value="C:cell envelope"/>
    <property type="evidence" value="ECO:0007669"/>
    <property type="project" value="UniProtKB-SubCell"/>
</dbReference>
<dbReference type="InterPro" id="IPR050553">
    <property type="entry name" value="Thioredoxin_ResA/DsbE_sf"/>
</dbReference>
<dbReference type="Proteomes" id="UP000297258">
    <property type="component" value="Unassembled WGS sequence"/>
</dbReference>
<gene>
    <name evidence="7" type="ORF">E4O92_10480</name>
</gene>
<evidence type="ECO:0000256" key="5">
    <source>
        <dbReference type="SAM" id="Phobius"/>
    </source>
</evidence>
<dbReference type="AlphaFoldDB" id="A0A4Y9T3K4"/>
<evidence type="ECO:0000259" key="6">
    <source>
        <dbReference type="PROSITE" id="PS51352"/>
    </source>
</evidence>
<dbReference type="GO" id="GO:0017004">
    <property type="term" value="P:cytochrome complex assembly"/>
    <property type="evidence" value="ECO:0007669"/>
    <property type="project" value="UniProtKB-KW"/>
</dbReference>
<feature type="transmembrane region" description="Helical" evidence="5">
    <location>
        <begin position="81"/>
        <end position="99"/>
    </location>
</feature>
<dbReference type="OrthoDB" id="9811352at2"/>
<keyword evidence="5" id="KW-0472">Membrane</keyword>
<dbReference type="Pfam" id="PF08534">
    <property type="entry name" value="Redoxin"/>
    <property type="match status" value="1"/>
</dbReference>
<evidence type="ECO:0000256" key="2">
    <source>
        <dbReference type="ARBA" id="ARBA00022748"/>
    </source>
</evidence>
<dbReference type="Gene3D" id="3.40.30.10">
    <property type="entry name" value="Glutaredoxin"/>
    <property type="match status" value="1"/>
</dbReference>